<dbReference type="SUPFAM" id="SSF46894">
    <property type="entry name" value="C-terminal effector domain of the bipartite response regulators"/>
    <property type="match status" value="1"/>
</dbReference>
<gene>
    <name evidence="5" type="ORF">GR328_02875</name>
</gene>
<keyword evidence="2" id="KW-0238">DNA-binding</keyword>
<dbReference type="Pfam" id="PF00196">
    <property type="entry name" value="GerE"/>
    <property type="match status" value="1"/>
</dbReference>
<evidence type="ECO:0000313" key="5">
    <source>
        <dbReference type="EMBL" id="MXQ10417.1"/>
    </source>
</evidence>
<evidence type="ECO:0000256" key="1">
    <source>
        <dbReference type="ARBA" id="ARBA00023015"/>
    </source>
</evidence>
<dbReference type="PANTHER" id="PTHR44688">
    <property type="entry name" value="DNA-BINDING TRANSCRIPTIONAL ACTIVATOR DEVR_DOSR"/>
    <property type="match status" value="1"/>
</dbReference>
<keyword evidence="3" id="KW-0804">Transcription</keyword>
<dbReference type="GO" id="GO:0003677">
    <property type="term" value="F:DNA binding"/>
    <property type="evidence" value="ECO:0007669"/>
    <property type="project" value="UniProtKB-KW"/>
</dbReference>
<dbReference type="AlphaFoldDB" id="A0A7X3MNT3"/>
<evidence type="ECO:0000256" key="2">
    <source>
        <dbReference type="ARBA" id="ARBA00023125"/>
    </source>
</evidence>
<organism evidence="5 6">
    <name type="scientific">Microvirga makkahensis</name>
    <dbReference type="NCBI Taxonomy" id="1128670"/>
    <lineage>
        <taxon>Bacteria</taxon>
        <taxon>Pseudomonadati</taxon>
        <taxon>Pseudomonadota</taxon>
        <taxon>Alphaproteobacteria</taxon>
        <taxon>Hyphomicrobiales</taxon>
        <taxon>Methylobacteriaceae</taxon>
        <taxon>Microvirga</taxon>
    </lineage>
</organism>
<dbReference type="InterPro" id="IPR000792">
    <property type="entry name" value="Tscrpt_reg_LuxR_C"/>
</dbReference>
<dbReference type="RefSeq" id="WP_160883033.1">
    <property type="nucleotide sequence ID" value="NZ_WURB01000002.1"/>
</dbReference>
<dbReference type="GO" id="GO:0006355">
    <property type="term" value="P:regulation of DNA-templated transcription"/>
    <property type="evidence" value="ECO:0007669"/>
    <property type="project" value="InterPro"/>
</dbReference>
<dbReference type="PRINTS" id="PR00038">
    <property type="entry name" value="HTHLUXR"/>
</dbReference>
<proteinExistence type="predicted"/>
<reference evidence="5 6" key="1">
    <citation type="submission" date="2019-12" db="EMBL/GenBank/DDBJ databases">
        <authorList>
            <person name="Yuan C.-G."/>
        </authorList>
    </citation>
    <scope>NUCLEOTIDE SEQUENCE [LARGE SCALE GENOMIC DNA]</scope>
    <source>
        <strain evidence="5 6">KCTC 23863</strain>
    </source>
</reference>
<dbReference type="Gene3D" id="3.40.50.2300">
    <property type="match status" value="1"/>
</dbReference>
<dbReference type="SMART" id="SM00421">
    <property type="entry name" value="HTH_LUXR"/>
    <property type="match status" value="1"/>
</dbReference>
<dbReference type="EMBL" id="WURB01000002">
    <property type="protein sequence ID" value="MXQ10417.1"/>
    <property type="molecule type" value="Genomic_DNA"/>
</dbReference>
<dbReference type="Proteomes" id="UP000436483">
    <property type="component" value="Unassembled WGS sequence"/>
</dbReference>
<keyword evidence="6" id="KW-1185">Reference proteome</keyword>
<dbReference type="PROSITE" id="PS50043">
    <property type="entry name" value="HTH_LUXR_2"/>
    <property type="match status" value="1"/>
</dbReference>
<reference evidence="5 6" key="2">
    <citation type="submission" date="2020-01" db="EMBL/GenBank/DDBJ databases">
        <title>Microvirga sp. nov., an arsenate reduction bacterium isolated from Tibet hotspring sediments.</title>
        <authorList>
            <person name="Xian W.-D."/>
            <person name="Li W.-J."/>
        </authorList>
    </citation>
    <scope>NUCLEOTIDE SEQUENCE [LARGE SCALE GENOMIC DNA]</scope>
    <source>
        <strain evidence="5 6">KCTC 23863</strain>
    </source>
</reference>
<name>A0A7X3MNT3_9HYPH</name>
<comment type="caution">
    <text evidence="5">The sequence shown here is derived from an EMBL/GenBank/DDBJ whole genome shotgun (WGS) entry which is preliminary data.</text>
</comment>
<accession>A0A7X3MNT3</accession>
<keyword evidence="1" id="KW-0805">Transcription regulation</keyword>
<sequence length="233" mass="25436">MSVEGPPAIRVHIYASPLFRTGMEQIFRGPRFVLSDSATRDLPSPAGLDHAAPELFIVDEKYCPIAIPVFAAELKARNSAARVVLLADRFELGAVVSARHAGVDGFCLTTSDRDVLVHSIELVLLGEIVVPSEHLLTLMEDRVRDIEHPQGVLGEMLDGPAPKKSLSAREIEVLAWLKEGAPNKTIARKLNLAETTVKVHVKAILRKIGVVNRAQAAIWAACHMPAETVHDKR</sequence>
<protein>
    <recommendedName>
        <fullName evidence="4">HTH luxR-type domain-containing protein</fullName>
    </recommendedName>
</protein>
<evidence type="ECO:0000256" key="3">
    <source>
        <dbReference type="ARBA" id="ARBA00023163"/>
    </source>
</evidence>
<dbReference type="OrthoDB" id="7826527at2"/>
<feature type="domain" description="HTH luxR-type" evidence="4">
    <location>
        <begin position="159"/>
        <end position="224"/>
    </location>
</feature>
<evidence type="ECO:0000313" key="6">
    <source>
        <dbReference type="Proteomes" id="UP000436483"/>
    </source>
</evidence>
<dbReference type="PANTHER" id="PTHR44688:SF16">
    <property type="entry name" value="DNA-BINDING TRANSCRIPTIONAL ACTIVATOR DEVR_DOSR"/>
    <property type="match status" value="1"/>
</dbReference>
<dbReference type="CDD" id="cd06170">
    <property type="entry name" value="LuxR_C_like"/>
    <property type="match status" value="1"/>
</dbReference>
<evidence type="ECO:0000259" key="4">
    <source>
        <dbReference type="PROSITE" id="PS50043"/>
    </source>
</evidence>
<dbReference type="PROSITE" id="PS00622">
    <property type="entry name" value="HTH_LUXR_1"/>
    <property type="match status" value="1"/>
</dbReference>
<dbReference type="InterPro" id="IPR016032">
    <property type="entry name" value="Sig_transdc_resp-reg_C-effctor"/>
</dbReference>